<feature type="transmembrane region" description="Helical" evidence="1">
    <location>
        <begin position="53"/>
        <end position="72"/>
    </location>
</feature>
<dbReference type="Proteomes" id="UP000056209">
    <property type="component" value="Unassembled WGS sequence"/>
</dbReference>
<organism evidence="2 3">
    <name type="scientific">Deinococcus grandis</name>
    <dbReference type="NCBI Taxonomy" id="57498"/>
    <lineage>
        <taxon>Bacteria</taxon>
        <taxon>Thermotogati</taxon>
        <taxon>Deinococcota</taxon>
        <taxon>Deinococci</taxon>
        <taxon>Deinococcales</taxon>
        <taxon>Deinococcaceae</taxon>
        <taxon>Deinococcus</taxon>
    </lineage>
</organism>
<evidence type="ECO:0000256" key="1">
    <source>
        <dbReference type="SAM" id="Phobius"/>
    </source>
</evidence>
<dbReference type="EMBL" id="BCMS01000001">
    <property type="protein sequence ID" value="GAQ22823.1"/>
    <property type="molecule type" value="Genomic_DNA"/>
</dbReference>
<feature type="transmembrane region" description="Helical" evidence="1">
    <location>
        <begin position="27"/>
        <end position="47"/>
    </location>
</feature>
<keyword evidence="1" id="KW-1133">Transmembrane helix</keyword>
<feature type="transmembrane region" description="Helical" evidence="1">
    <location>
        <begin position="93"/>
        <end position="117"/>
    </location>
</feature>
<comment type="caution">
    <text evidence="2">The sequence shown here is derived from an EMBL/GenBank/DDBJ whole genome shotgun (WGS) entry which is preliminary data.</text>
</comment>
<protein>
    <submittedName>
        <fullName evidence="2">D-isomer specific 2-hydroxyacid dehydrogenase</fullName>
    </submittedName>
</protein>
<sequence>MESPYAVKMTKYKSLPPMHNIKQARTLGVAISTCLTLAIIAIVINLISDISTVPTYGWATIFTLIPVILSLLSQSITVNKKQAERIVSIWRIAYLPVSLITIIISVATPVFVGFYLGNPQIVANKDFTIGDFILLLIFFACSTILVGLIRVAKKPKMGMKFKINIDIGIGLLISVSTMLEIIKSITAGRETDVITVIGLSVATIGGLGDFTMNYASGENNPKIRRKIHQAGGWLLKQAIKLTISGAGLISLAINFDIVKQIILWYSISISNIFWVKTAYPDFYAWTKSSGNIGYVDDGTAIAAIMILTVGVASAILFTQAIAKAIAGLVEIYFHISAATQDSDIGILSIDESKMK</sequence>
<feature type="transmembrane region" description="Helical" evidence="1">
    <location>
        <begin position="163"/>
        <end position="182"/>
    </location>
</feature>
<feature type="transmembrane region" description="Helical" evidence="1">
    <location>
        <begin position="300"/>
        <end position="322"/>
    </location>
</feature>
<evidence type="ECO:0000313" key="3">
    <source>
        <dbReference type="Proteomes" id="UP000056209"/>
    </source>
</evidence>
<gene>
    <name evidence="2" type="ORF">DEIGR_102850</name>
</gene>
<reference evidence="3" key="1">
    <citation type="submission" date="2015-11" db="EMBL/GenBank/DDBJ databases">
        <title>Draft Genome Sequence of the Radioresistant Bacterium Deinococcus grandis, Isolated from Freshwater Fish in Japan.</title>
        <authorList>
            <person name="Satoh K."/>
            <person name="Onodera T."/>
            <person name="Omoso K."/>
            <person name="Takeda-Yano K."/>
            <person name="Katayama T."/>
            <person name="Oono Y."/>
            <person name="Narumi I."/>
        </authorList>
    </citation>
    <scope>NUCLEOTIDE SEQUENCE [LARGE SCALE GENOMIC DNA]</scope>
    <source>
        <strain evidence="3">ATCC 43672</strain>
    </source>
</reference>
<feature type="transmembrane region" description="Helical" evidence="1">
    <location>
        <begin position="261"/>
        <end position="279"/>
    </location>
</feature>
<name>A0A100HLD4_9DEIO</name>
<accession>A0A100HLD4</accession>
<feature type="transmembrane region" description="Helical" evidence="1">
    <location>
        <begin position="129"/>
        <end position="151"/>
    </location>
</feature>
<proteinExistence type="predicted"/>
<keyword evidence="1" id="KW-0472">Membrane</keyword>
<keyword evidence="3" id="KW-1185">Reference proteome</keyword>
<keyword evidence="1" id="KW-0812">Transmembrane</keyword>
<dbReference type="AlphaFoldDB" id="A0A100HLD4"/>
<dbReference type="RefSeq" id="WP_153013752.1">
    <property type="nucleotide sequence ID" value="NZ_BCMS01000001.1"/>
</dbReference>
<evidence type="ECO:0000313" key="2">
    <source>
        <dbReference type="EMBL" id="GAQ22823.1"/>
    </source>
</evidence>
<feature type="transmembrane region" description="Helical" evidence="1">
    <location>
        <begin position="194"/>
        <end position="212"/>
    </location>
</feature>